<dbReference type="CDD" id="cd06225">
    <property type="entry name" value="HAMP"/>
    <property type="match status" value="1"/>
</dbReference>
<dbReference type="RefSeq" id="WP_155450418.1">
    <property type="nucleotide sequence ID" value="NZ_WNKT01000026.1"/>
</dbReference>
<dbReference type="Proteomes" id="UP000434044">
    <property type="component" value="Unassembled WGS sequence"/>
</dbReference>
<evidence type="ECO:0000256" key="2">
    <source>
        <dbReference type="ARBA" id="ARBA00022481"/>
    </source>
</evidence>
<dbReference type="InterPro" id="IPR003660">
    <property type="entry name" value="HAMP_dom"/>
</dbReference>
<protein>
    <submittedName>
        <fullName evidence="11">HAMP domain-containing protein</fullName>
    </submittedName>
</protein>
<keyword evidence="2" id="KW-0488">Methylation</keyword>
<evidence type="ECO:0000256" key="6">
    <source>
        <dbReference type="SAM" id="Coils"/>
    </source>
</evidence>
<dbReference type="SUPFAM" id="SSF158472">
    <property type="entry name" value="HAMP domain-like"/>
    <property type="match status" value="1"/>
</dbReference>
<evidence type="ECO:0000256" key="5">
    <source>
        <dbReference type="PROSITE-ProRule" id="PRU00284"/>
    </source>
</evidence>
<dbReference type="EMBL" id="WNKT01000026">
    <property type="protein sequence ID" value="MTW21840.1"/>
    <property type="molecule type" value="Genomic_DNA"/>
</dbReference>
<dbReference type="PROSITE" id="PS50112">
    <property type="entry name" value="PAS"/>
    <property type="match status" value="1"/>
</dbReference>
<keyword evidence="6" id="KW-0175">Coiled coil</keyword>
<dbReference type="PANTHER" id="PTHR43531:SF14">
    <property type="entry name" value="METHYL-ACCEPTING CHEMOTAXIS PROTEIN I-RELATED"/>
    <property type="match status" value="1"/>
</dbReference>
<evidence type="ECO:0000259" key="9">
    <source>
        <dbReference type="PROSITE" id="PS50112"/>
    </source>
</evidence>
<evidence type="ECO:0000313" key="11">
    <source>
        <dbReference type="EMBL" id="MTW21840.1"/>
    </source>
</evidence>
<feature type="coiled-coil region" evidence="6">
    <location>
        <begin position="571"/>
        <end position="609"/>
    </location>
</feature>
<dbReference type="InterPro" id="IPR004090">
    <property type="entry name" value="Chemotax_Me-accpt_rcpt"/>
</dbReference>
<dbReference type="GO" id="GO:0007165">
    <property type="term" value="P:signal transduction"/>
    <property type="evidence" value="ECO:0007669"/>
    <property type="project" value="UniProtKB-KW"/>
</dbReference>
<evidence type="ECO:0000256" key="3">
    <source>
        <dbReference type="ARBA" id="ARBA00023224"/>
    </source>
</evidence>
<comment type="similarity">
    <text evidence="4">Belongs to the methyl-accepting chemotaxis (MCP) protein family.</text>
</comment>
<dbReference type="SUPFAM" id="SSF58104">
    <property type="entry name" value="Methyl-accepting chemotaxis protein (MCP) signaling domain"/>
    <property type="match status" value="1"/>
</dbReference>
<keyword evidence="3 5" id="KW-0807">Transducer</keyword>
<keyword evidence="7" id="KW-0472">Membrane</keyword>
<dbReference type="Pfam" id="PF00672">
    <property type="entry name" value="HAMP"/>
    <property type="match status" value="1"/>
</dbReference>
<dbReference type="Gene3D" id="6.10.340.10">
    <property type="match status" value="1"/>
</dbReference>
<dbReference type="GO" id="GO:0005886">
    <property type="term" value="C:plasma membrane"/>
    <property type="evidence" value="ECO:0007669"/>
    <property type="project" value="TreeGrafter"/>
</dbReference>
<name>A0A6N8EEC0_9GAMM</name>
<reference evidence="11 12" key="1">
    <citation type="submission" date="2019-11" db="EMBL/GenBank/DDBJ databases">
        <title>Whole-genome sequence of the anaerobic purple sulfur bacterium Allochromatium palmeri DSM 15591.</title>
        <authorList>
            <person name="Kyndt J.A."/>
            <person name="Meyer T.E."/>
        </authorList>
    </citation>
    <scope>NUCLEOTIDE SEQUENCE [LARGE SCALE GENOMIC DNA]</scope>
    <source>
        <strain evidence="11 12">DSM 15591</strain>
    </source>
</reference>
<dbReference type="SUPFAM" id="SSF55785">
    <property type="entry name" value="PYP-like sensor domain (PAS domain)"/>
    <property type="match status" value="1"/>
</dbReference>
<dbReference type="InterPro" id="IPR025991">
    <property type="entry name" value="Chemoreceptor_zinc-bind_dom"/>
</dbReference>
<comment type="caution">
    <text evidence="11">The sequence shown here is derived from an EMBL/GenBank/DDBJ whole genome shotgun (WGS) entry which is preliminary data.</text>
</comment>
<feature type="domain" description="HAMP" evidence="10">
    <location>
        <begin position="314"/>
        <end position="366"/>
    </location>
</feature>
<dbReference type="InterPro" id="IPR035965">
    <property type="entry name" value="PAS-like_dom_sf"/>
</dbReference>
<feature type="domain" description="PAS" evidence="9">
    <location>
        <begin position="152"/>
        <end position="194"/>
    </location>
</feature>
<accession>A0A6N8EEC0</accession>
<keyword evidence="7" id="KW-1133">Transmembrane helix</keyword>
<keyword evidence="12" id="KW-1185">Reference proteome</keyword>
<keyword evidence="7" id="KW-0812">Transmembrane</keyword>
<feature type="transmembrane region" description="Helical" evidence="7">
    <location>
        <begin position="70"/>
        <end position="89"/>
    </location>
</feature>
<gene>
    <name evidence="11" type="ORF">GJ668_12145</name>
</gene>
<dbReference type="Gene3D" id="1.20.120.30">
    <property type="entry name" value="Aspartate receptor, ligand-binding domain"/>
    <property type="match status" value="1"/>
</dbReference>
<evidence type="ECO:0000256" key="4">
    <source>
        <dbReference type="ARBA" id="ARBA00029447"/>
    </source>
</evidence>
<dbReference type="OrthoDB" id="9781845at2"/>
<dbReference type="Pfam" id="PF13188">
    <property type="entry name" value="PAS_8"/>
    <property type="match status" value="1"/>
</dbReference>
<dbReference type="AlphaFoldDB" id="A0A6N8EEC0"/>
<evidence type="ECO:0000259" key="8">
    <source>
        <dbReference type="PROSITE" id="PS50111"/>
    </source>
</evidence>
<dbReference type="PROSITE" id="PS50885">
    <property type="entry name" value="HAMP"/>
    <property type="match status" value="2"/>
</dbReference>
<dbReference type="Pfam" id="PF00015">
    <property type="entry name" value="MCPsignal"/>
    <property type="match status" value="1"/>
</dbReference>
<comment type="subcellular location">
    <subcellularLocation>
        <location evidence="1">Membrane</location>
    </subcellularLocation>
</comment>
<dbReference type="FunFam" id="1.10.287.950:FF:000001">
    <property type="entry name" value="Methyl-accepting chemotaxis sensory transducer"/>
    <property type="match status" value="1"/>
</dbReference>
<dbReference type="InterPro" id="IPR004089">
    <property type="entry name" value="MCPsignal_dom"/>
</dbReference>
<evidence type="ECO:0000313" key="12">
    <source>
        <dbReference type="Proteomes" id="UP000434044"/>
    </source>
</evidence>
<dbReference type="GO" id="GO:0004888">
    <property type="term" value="F:transmembrane signaling receptor activity"/>
    <property type="evidence" value="ECO:0007669"/>
    <property type="project" value="InterPro"/>
</dbReference>
<dbReference type="InterPro" id="IPR051310">
    <property type="entry name" value="MCP_chemotaxis"/>
</dbReference>
<proteinExistence type="inferred from homology"/>
<dbReference type="PROSITE" id="PS50111">
    <property type="entry name" value="CHEMOTAXIS_TRANSDUC_2"/>
    <property type="match status" value="1"/>
</dbReference>
<dbReference type="SMART" id="SM00283">
    <property type="entry name" value="MA"/>
    <property type="match status" value="1"/>
</dbReference>
<dbReference type="GO" id="GO:0006935">
    <property type="term" value="P:chemotaxis"/>
    <property type="evidence" value="ECO:0007669"/>
    <property type="project" value="InterPro"/>
</dbReference>
<feature type="domain" description="HAMP" evidence="10">
    <location>
        <begin position="92"/>
        <end position="144"/>
    </location>
</feature>
<dbReference type="Pfam" id="PF18947">
    <property type="entry name" value="HAMP_2"/>
    <property type="match status" value="1"/>
</dbReference>
<evidence type="ECO:0000256" key="7">
    <source>
        <dbReference type="SAM" id="Phobius"/>
    </source>
</evidence>
<dbReference type="SMART" id="SM00304">
    <property type="entry name" value="HAMP"/>
    <property type="match status" value="2"/>
</dbReference>
<evidence type="ECO:0000256" key="1">
    <source>
        <dbReference type="ARBA" id="ARBA00004370"/>
    </source>
</evidence>
<dbReference type="CDD" id="cd11386">
    <property type="entry name" value="MCP_signal"/>
    <property type="match status" value="1"/>
</dbReference>
<dbReference type="Gene3D" id="3.30.450.20">
    <property type="entry name" value="PAS domain"/>
    <property type="match status" value="1"/>
</dbReference>
<dbReference type="PANTHER" id="PTHR43531">
    <property type="entry name" value="PROTEIN ICFG"/>
    <property type="match status" value="1"/>
</dbReference>
<feature type="domain" description="Methyl-accepting transducer" evidence="8">
    <location>
        <begin position="371"/>
        <end position="600"/>
    </location>
</feature>
<dbReference type="InterPro" id="IPR000014">
    <property type="entry name" value="PAS"/>
</dbReference>
<dbReference type="Pfam" id="PF13682">
    <property type="entry name" value="CZB"/>
    <property type="match status" value="1"/>
</dbReference>
<dbReference type="PRINTS" id="PR00260">
    <property type="entry name" value="CHEMTRNSDUCR"/>
</dbReference>
<sequence>MPSILHRSLAAQLAGVIFGLMLVLLTAFAWGLDLYAQAVLAGAYPSGEPVIGDGTDLNALGHSAAFLRNAILMGATAVLLAMGAVILVMTRRLVTKPLLAVVDILERIGAGDYGSDMATKRADEIGLLLVSLLKMQTRLAERATADQRTVHAMQRLKSALDKASTNMMVADGAGTLIYLNESFHRMMREAEDDIHQALPNFSAEDLVGRGLADFHRNPAHQKALLEKLVGTYVSQMRVGRRTFKLIANPVLDAQGERVGTVIEWIDRTDEVMAEAELDVLLDAAAQGDFNQRLSLEGKQGFFLDLAEGMNHLTEIVTRALDELAAVLKAIAQADLTQRIESNYKGRLAELKRDTNTTLVQLERLVGQIREANDAIHTASTEIAAGNADLSERTEAQASSLEETASAMHRFNVTIQQNARNADAALELARRANEQVASGGALVARVVETMGRIQESSKQISDIVGVIDSIAFQTNILALNAAVEAARAGEQGRGFAVVAAEVRGLAQRSAQAAKEIKSLIADSVLQVDDGAGLVAETGASMEGVVGSFRQVVTLMNGIAEASREQKAGIEQVNQAITQMDETTQRNAALVEQAAAAAESLQEQAVALNKMVSIFKLDPMRLAHDGLDAAAEDTINFDDFVYAHKQWSKKLRRVIEGRSEPQDPEVVSCDDKCALGVWIYGAGRQFQAAADYETLRTKHAQFHQCAGDVLRHVIVGDRVQADHILSERLARLSDETVRHIRCLEQHYRHSTAEQVGRSMGG</sequence>
<dbReference type="Gene3D" id="1.10.287.950">
    <property type="entry name" value="Methyl-accepting chemotaxis protein"/>
    <property type="match status" value="1"/>
</dbReference>
<evidence type="ECO:0000259" key="10">
    <source>
        <dbReference type="PROSITE" id="PS50885"/>
    </source>
</evidence>
<organism evidence="11 12">
    <name type="scientific">Allochromatium palmeri</name>
    <dbReference type="NCBI Taxonomy" id="231048"/>
    <lineage>
        <taxon>Bacteria</taxon>
        <taxon>Pseudomonadati</taxon>
        <taxon>Pseudomonadota</taxon>
        <taxon>Gammaproteobacteria</taxon>
        <taxon>Chromatiales</taxon>
        <taxon>Chromatiaceae</taxon>
        <taxon>Allochromatium</taxon>
    </lineage>
</organism>
<feature type="transmembrane region" description="Helical" evidence="7">
    <location>
        <begin position="12"/>
        <end position="32"/>
    </location>
</feature>